<dbReference type="AlphaFoldDB" id="A0A158Q6E6"/>
<dbReference type="InterPro" id="IPR036867">
    <property type="entry name" value="R3H_dom_sf"/>
</dbReference>
<evidence type="ECO:0000313" key="4">
    <source>
        <dbReference type="Proteomes" id="UP000038040"/>
    </source>
</evidence>
<dbReference type="OrthoDB" id="75169at2759"/>
<gene>
    <name evidence="3" type="ORF">DME_LOCUS10783</name>
</gene>
<reference evidence="3 5" key="2">
    <citation type="submission" date="2018-11" db="EMBL/GenBank/DDBJ databases">
        <authorList>
            <consortium name="Pathogen Informatics"/>
        </authorList>
    </citation>
    <scope>NUCLEOTIDE SEQUENCE [LARGE SCALE GENOMIC DNA]</scope>
</reference>
<evidence type="ECO:0000313" key="6">
    <source>
        <dbReference type="WBParaSite" id="DME_0000987201-mRNA-1"/>
    </source>
</evidence>
<feature type="domain" description="R3H" evidence="2">
    <location>
        <begin position="206"/>
        <end position="272"/>
    </location>
</feature>
<dbReference type="GO" id="GO:0003676">
    <property type="term" value="F:nucleic acid binding"/>
    <property type="evidence" value="ECO:0007669"/>
    <property type="project" value="UniProtKB-UniRule"/>
</dbReference>
<dbReference type="InterPro" id="IPR039629">
    <property type="entry name" value="R3HDM4"/>
</dbReference>
<dbReference type="InterPro" id="IPR001374">
    <property type="entry name" value="R3H_dom"/>
</dbReference>
<organism evidence="4 6">
    <name type="scientific">Dracunculus medinensis</name>
    <name type="common">Guinea worm</name>
    <dbReference type="NCBI Taxonomy" id="318479"/>
    <lineage>
        <taxon>Eukaryota</taxon>
        <taxon>Metazoa</taxon>
        <taxon>Ecdysozoa</taxon>
        <taxon>Nematoda</taxon>
        <taxon>Chromadorea</taxon>
        <taxon>Rhabditida</taxon>
        <taxon>Spirurina</taxon>
        <taxon>Dracunculoidea</taxon>
        <taxon>Dracunculidae</taxon>
        <taxon>Dracunculus</taxon>
    </lineage>
</organism>
<dbReference type="WBParaSite" id="DME_0000987201-mRNA-1">
    <property type="protein sequence ID" value="DME_0000987201-mRNA-1"/>
    <property type="gene ID" value="DME_0000987201"/>
</dbReference>
<reference evidence="6" key="1">
    <citation type="submission" date="2016-04" db="UniProtKB">
        <authorList>
            <consortium name="WormBaseParasite"/>
        </authorList>
    </citation>
    <scope>IDENTIFICATION</scope>
</reference>
<dbReference type="EMBL" id="UYYG01001247">
    <property type="protein sequence ID" value="VDN60810.1"/>
    <property type="molecule type" value="Genomic_DNA"/>
</dbReference>
<dbReference type="SUPFAM" id="SSF82708">
    <property type="entry name" value="R3H domain"/>
    <property type="match status" value="1"/>
</dbReference>
<feature type="region of interest" description="Disordered" evidence="1">
    <location>
        <begin position="26"/>
        <end position="45"/>
    </location>
</feature>
<dbReference type="PROSITE" id="PS51061">
    <property type="entry name" value="R3H"/>
    <property type="match status" value="1"/>
</dbReference>
<name>A0A158Q6E6_DRAME</name>
<keyword evidence="5" id="KW-1185">Reference proteome</keyword>
<dbReference type="InterPro" id="IPR025952">
    <property type="entry name" value="R3H-assoc_dom"/>
</dbReference>
<dbReference type="PANTHER" id="PTHR32019">
    <property type="entry name" value="R3H DOMAIN-CONTAINING PROTEIN 4"/>
    <property type="match status" value="1"/>
</dbReference>
<proteinExistence type="predicted"/>
<evidence type="ECO:0000313" key="3">
    <source>
        <dbReference type="EMBL" id="VDN60810.1"/>
    </source>
</evidence>
<dbReference type="Pfam" id="PF13902">
    <property type="entry name" value="R3H-assoc"/>
    <property type="match status" value="1"/>
</dbReference>
<dbReference type="PANTHER" id="PTHR32019:SF2">
    <property type="entry name" value="R3H DOMAIN-CONTAINING PROTEIN 4"/>
    <property type="match status" value="1"/>
</dbReference>
<accession>A0A158Q6E6</accession>
<dbReference type="Proteomes" id="UP000274756">
    <property type="component" value="Unassembled WGS sequence"/>
</dbReference>
<evidence type="ECO:0000259" key="2">
    <source>
        <dbReference type="PROSITE" id="PS51061"/>
    </source>
</evidence>
<protein>
    <submittedName>
        <fullName evidence="6">R3H domain-containing protein</fullName>
    </submittedName>
</protein>
<dbReference type="Proteomes" id="UP000038040">
    <property type="component" value="Unplaced"/>
</dbReference>
<evidence type="ECO:0000313" key="5">
    <source>
        <dbReference type="Proteomes" id="UP000274756"/>
    </source>
</evidence>
<sequence>MGVTRRIPLLSDEKIYDYGEFVLYDNDSGNENNENQEESGEREPYSKCFSRDLLVKDLLNKRNCGNRKLRRRENELALFSYADDEIYFDCSDLLPNNETSFDLLLNDETKMKIWIDFIEKNEEEQNEFLFGIEHSYKRSASNDKNDNENGTRNPLYSADACFARLPIRFKKLFRKRNIPKVFFFHNYRLRQIDLYEAKEEKIMKEKNLINENEEKLRSFFLSVKDKSEEWISPVIPCSFQRLILHGVSRYLLLNSYGVGIHPERIIKVRNLKPYFVPPHDTLVDYICKN</sequence>
<dbReference type="STRING" id="318479.A0A158Q6E6"/>
<evidence type="ECO:0000256" key="1">
    <source>
        <dbReference type="SAM" id="MobiDB-lite"/>
    </source>
</evidence>